<dbReference type="RefSeq" id="WP_171359355.1">
    <property type="nucleotide sequence ID" value="NZ_VTYN01000052.1"/>
</dbReference>
<comment type="caution">
    <text evidence="1">The sequence shown here is derived from an EMBL/GenBank/DDBJ whole genome shotgun (WGS) entry which is preliminary data.</text>
</comment>
<dbReference type="Proteomes" id="UP000572072">
    <property type="component" value="Unassembled WGS sequence"/>
</dbReference>
<name>A0A7Y3ZEH2_9VIBR</name>
<sequence>MFDDNRSKRVVLTSHCLLNQNAISDGTADYSCCFLEVVEQIVGKGIGIIQMPCPELICLGLDRGDCNGSEREILVENSRIRDQLLTEENQKVLDKLVSSLIYQITEYKKNGFIIHGVIGVNRSPSCGVNTTSENNGEVEGYGVFIEKLLESLHQKRLMLPMVGVKTSTPEKAVEEVNRLLSRTDYEYHS</sequence>
<protein>
    <submittedName>
        <fullName evidence="1">DUF523 domain-containing protein</fullName>
    </submittedName>
</protein>
<evidence type="ECO:0000313" key="1">
    <source>
        <dbReference type="EMBL" id="NOH51150.1"/>
    </source>
</evidence>
<dbReference type="EMBL" id="VTYN01000052">
    <property type="protein sequence ID" value="NOH51150.1"/>
    <property type="molecule type" value="Genomic_DNA"/>
</dbReference>
<dbReference type="InterPro" id="IPR007553">
    <property type="entry name" value="2-thiour_desulf"/>
</dbReference>
<dbReference type="NCBIfam" id="NF045597">
    <property type="entry name" value="TudS_rel_CD3072"/>
    <property type="match status" value="1"/>
</dbReference>
<evidence type="ECO:0000313" key="2">
    <source>
        <dbReference type="Proteomes" id="UP000572072"/>
    </source>
</evidence>
<gene>
    <name evidence="1" type="ORF">F0262_24370</name>
</gene>
<organism evidence="1 2">
    <name type="scientific">Vibrio rotiferianus</name>
    <dbReference type="NCBI Taxonomy" id="190895"/>
    <lineage>
        <taxon>Bacteria</taxon>
        <taxon>Pseudomonadati</taxon>
        <taxon>Pseudomonadota</taxon>
        <taxon>Gammaproteobacteria</taxon>
        <taxon>Vibrionales</taxon>
        <taxon>Vibrionaceae</taxon>
        <taxon>Vibrio</taxon>
    </lineage>
</organism>
<dbReference type="AlphaFoldDB" id="A0A7Y3ZEH2"/>
<dbReference type="Pfam" id="PF04463">
    <property type="entry name" value="2-thiour_desulf"/>
    <property type="match status" value="1"/>
</dbReference>
<reference evidence="1 2" key="1">
    <citation type="submission" date="2019-08" db="EMBL/GenBank/DDBJ databases">
        <title>Draft genome sequencing and comparative genomics of hatchery-associated Vibrios.</title>
        <authorList>
            <person name="Kehlet-Delgado H."/>
            <person name="Mueller R.S."/>
        </authorList>
    </citation>
    <scope>NUCLEOTIDE SEQUENCE [LARGE SCALE GENOMIC DNA]</scope>
    <source>
        <strain evidence="1 2">00-78-3</strain>
    </source>
</reference>
<accession>A0A7Y3ZEH2</accession>
<proteinExistence type="predicted"/>
<dbReference type="InterPro" id="IPR054648">
    <property type="entry name" value="TudS-rel"/>
</dbReference>